<evidence type="ECO:0000256" key="3">
    <source>
        <dbReference type="PIRSR" id="PIRSR000390-1"/>
    </source>
</evidence>
<keyword evidence="6" id="KW-0032">Aminotransferase</keyword>
<dbReference type="InterPro" id="IPR000653">
    <property type="entry name" value="DegT/StrS_aminotransferase"/>
</dbReference>
<feature type="active site" description="Proton acceptor" evidence="3">
    <location>
        <position position="186"/>
    </location>
</feature>
<reference evidence="6" key="1">
    <citation type="journal article" date="2020" name="mSystems">
        <title>Genome- and Community-Level Interaction Insights into Carbon Utilization and Element Cycling Functions of Hydrothermarchaeota in Hydrothermal Sediment.</title>
        <authorList>
            <person name="Zhou Z."/>
            <person name="Liu Y."/>
            <person name="Xu W."/>
            <person name="Pan J."/>
            <person name="Luo Z.H."/>
            <person name="Li M."/>
        </authorList>
    </citation>
    <scope>NUCLEOTIDE SEQUENCE [LARGE SCALE GENOMIC DNA]</scope>
    <source>
        <strain evidence="6">SpSt-289</strain>
    </source>
</reference>
<dbReference type="EMBL" id="DSMG01000001">
    <property type="protein sequence ID" value="HDX29876.1"/>
    <property type="molecule type" value="Genomic_DNA"/>
</dbReference>
<keyword evidence="6" id="KW-0808">Transferase</keyword>
<dbReference type="Pfam" id="PF01041">
    <property type="entry name" value="DegT_DnrJ_EryC1"/>
    <property type="match status" value="2"/>
</dbReference>
<dbReference type="PIRSF" id="PIRSF000390">
    <property type="entry name" value="PLP_StrS"/>
    <property type="match status" value="1"/>
</dbReference>
<proteinExistence type="inferred from homology"/>
<evidence type="ECO:0000256" key="4">
    <source>
        <dbReference type="PIRSR" id="PIRSR000390-2"/>
    </source>
</evidence>
<dbReference type="GO" id="GO:0030170">
    <property type="term" value="F:pyridoxal phosphate binding"/>
    <property type="evidence" value="ECO:0007669"/>
    <property type="project" value="UniProtKB-ARBA"/>
</dbReference>
<comment type="caution">
    <text evidence="6">The sequence shown here is derived from an EMBL/GenBank/DDBJ whole genome shotgun (WGS) entry which is preliminary data.</text>
</comment>
<dbReference type="GO" id="GO:0000271">
    <property type="term" value="P:polysaccharide biosynthetic process"/>
    <property type="evidence" value="ECO:0007669"/>
    <property type="project" value="TreeGrafter"/>
</dbReference>
<protein>
    <submittedName>
        <fullName evidence="6">DegT/DnrJ/EryC1/StrS family aminotransferase</fullName>
    </submittedName>
</protein>
<dbReference type="FunFam" id="3.40.640.10:FF:000089">
    <property type="entry name" value="Aminotransferase, DegT/DnrJ/EryC1/StrS family"/>
    <property type="match status" value="1"/>
</dbReference>
<keyword evidence="1 4" id="KW-0663">Pyridoxal phosphate</keyword>
<dbReference type="Gene3D" id="3.40.640.10">
    <property type="entry name" value="Type I PLP-dependent aspartate aminotransferase-like (Major domain)"/>
    <property type="match status" value="1"/>
</dbReference>
<dbReference type="GO" id="GO:0008483">
    <property type="term" value="F:transaminase activity"/>
    <property type="evidence" value="ECO:0007669"/>
    <property type="project" value="UniProtKB-KW"/>
</dbReference>
<name>A0A7C1FES5_9CHLR</name>
<evidence type="ECO:0000256" key="5">
    <source>
        <dbReference type="RuleBase" id="RU004508"/>
    </source>
</evidence>
<dbReference type="PANTHER" id="PTHR30244">
    <property type="entry name" value="TRANSAMINASE"/>
    <property type="match status" value="1"/>
</dbReference>
<dbReference type="InterPro" id="IPR015422">
    <property type="entry name" value="PyrdxlP-dep_Trfase_small"/>
</dbReference>
<dbReference type="InterPro" id="IPR015424">
    <property type="entry name" value="PyrdxlP-dep_Trfase"/>
</dbReference>
<sequence length="402" mass="43956">MMIPILDLKAQYKSIEDEIHAAIERVVASQQFILGPEVEALEEEVAAYSHCRYGIGVSSGTDALLVSLMAIGLQPGDEVITTPYTFFATAGSIARLGGRPVFVDIDACTYNIDPAAIEAAITPRTKAIMPVHLFGQMADMDPIMDIAGRHGLYVIEDAAQAIGAEYKGRRAGSIGHLGCFSFFPSKNLGGFGDGGMVVTNDPELADRVKLLRGHGARPKYYHKMVGGNFRLDALQAAVLRVKLKYLDSWTSGRQRNAASYRRLFADAGLTIDPPSCMTAGCQAHKKDTCVLPPGKVMLPVEAPERRHIYNQFIIRVAQRDRVIESLKAHRIGHEIYYPVPLHLQECFAYLGHRPGDLLASECAAAETLALPIYPELTDAMLARVVEAVTEGVQEVDRSYQDV</sequence>
<feature type="modified residue" description="N6-(pyridoxal phosphate)lysine" evidence="4">
    <location>
        <position position="186"/>
    </location>
</feature>
<gene>
    <name evidence="6" type="ORF">ENQ20_00095</name>
</gene>
<dbReference type="InterPro" id="IPR015421">
    <property type="entry name" value="PyrdxlP-dep_Trfase_major"/>
</dbReference>
<organism evidence="6">
    <name type="scientific">Caldilinea aerophila</name>
    <dbReference type="NCBI Taxonomy" id="133453"/>
    <lineage>
        <taxon>Bacteria</taxon>
        <taxon>Bacillati</taxon>
        <taxon>Chloroflexota</taxon>
        <taxon>Caldilineae</taxon>
        <taxon>Caldilineales</taxon>
        <taxon>Caldilineaceae</taxon>
        <taxon>Caldilinea</taxon>
    </lineage>
</organism>
<comment type="similarity">
    <text evidence="2 5">Belongs to the DegT/DnrJ/EryC1 family.</text>
</comment>
<evidence type="ECO:0000256" key="1">
    <source>
        <dbReference type="ARBA" id="ARBA00022898"/>
    </source>
</evidence>
<dbReference type="Gene3D" id="3.90.1150.10">
    <property type="entry name" value="Aspartate Aminotransferase, domain 1"/>
    <property type="match status" value="1"/>
</dbReference>
<dbReference type="AlphaFoldDB" id="A0A7C1FES5"/>
<evidence type="ECO:0000256" key="2">
    <source>
        <dbReference type="ARBA" id="ARBA00037999"/>
    </source>
</evidence>
<dbReference type="SUPFAM" id="SSF53383">
    <property type="entry name" value="PLP-dependent transferases"/>
    <property type="match status" value="1"/>
</dbReference>
<accession>A0A7C1FES5</accession>
<dbReference type="CDD" id="cd00616">
    <property type="entry name" value="AHBA_syn"/>
    <property type="match status" value="1"/>
</dbReference>
<evidence type="ECO:0000313" key="6">
    <source>
        <dbReference type="EMBL" id="HDX29876.1"/>
    </source>
</evidence>
<dbReference type="PANTHER" id="PTHR30244:SF36">
    <property type="entry name" value="3-OXO-GLUCOSE-6-PHOSPHATE:GLUTAMATE AMINOTRANSFERASE"/>
    <property type="match status" value="1"/>
</dbReference>